<protein>
    <submittedName>
        <fullName evidence="1">Uncharacterized protein</fullName>
    </submittedName>
</protein>
<evidence type="ECO:0000313" key="1">
    <source>
        <dbReference type="EMBL" id="QHU14020.1"/>
    </source>
</evidence>
<dbReference type="EMBL" id="MN740829">
    <property type="protein sequence ID" value="QHU14020.1"/>
    <property type="molecule type" value="Genomic_DNA"/>
</dbReference>
<organism evidence="1">
    <name type="scientific">viral metagenome</name>
    <dbReference type="NCBI Taxonomy" id="1070528"/>
    <lineage>
        <taxon>unclassified sequences</taxon>
        <taxon>metagenomes</taxon>
        <taxon>organismal metagenomes</taxon>
    </lineage>
</organism>
<dbReference type="AlphaFoldDB" id="A0A6C0KB15"/>
<name>A0A6C0KB15_9ZZZZ</name>
<proteinExistence type="predicted"/>
<reference evidence="1" key="1">
    <citation type="journal article" date="2020" name="Nature">
        <title>Giant virus diversity and host interactions through global metagenomics.</title>
        <authorList>
            <person name="Schulz F."/>
            <person name="Roux S."/>
            <person name="Paez-Espino D."/>
            <person name="Jungbluth S."/>
            <person name="Walsh D.A."/>
            <person name="Denef V.J."/>
            <person name="McMahon K.D."/>
            <person name="Konstantinidis K.T."/>
            <person name="Eloe-Fadrosh E.A."/>
            <person name="Kyrpides N.C."/>
            <person name="Woyke T."/>
        </authorList>
    </citation>
    <scope>NUCLEOTIDE SEQUENCE</scope>
    <source>
        <strain evidence="1">GVMAG-S-1101182-85</strain>
    </source>
</reference>
<accession>A0A6C0KB15</accession>
<sequence>MPVIYPYTYSPTGEGPWWGIRCGKMLYSRIVHQMQETRCFVYLLNEQNNTLAVAVEGPHNDSEDIIFGPEWVLERLGLQEGSDISLNIVGHVLPKGISIKLKPIDSTTVEGPMFIEGLTEALNQLGVLQKGLISAIVDPSVPELHQFYIEEMEPNTICLADGELRVELMPAVNYSQNRPDTPVPPESELLEPAPQSLFDWSTPMVPTSDFPTVPASFGGRGNLLGRSRLV</sequence>